<dbReference type="OrthoDB" id="39175at2759"/>
<dbReference type="Proteomes" id="UP000030651">
    <property type="component" value="Unassembled WGS sequence"/>
</dbReference>
<dbReference type="Pfam" id="PF04082">
    <property type="entry name" value="Fungal_trans"/>
    <property type="match status" value="1"/>
</dbReference>
<dbReference type="eggNOG" id="ENOG502S5RK">
    <property type="taxonomic scope" value="Eukaryota"/>
</dbReference>
<feature type="domain" description="Xylanolytic transcriptional activator regulatory" evidence="3">
    <location>
        <begin position="212"/>
        <end position="285"/>
    </location>
</feature>
<dbReference type="GO" id="GO:0003700">
    <property type="term" value="F:DNA-binding transcription factor activity"/>
    <property type="evidence" value="ECO:0007669"/>
    <property type="project" value="InterPro"/>
</dbReference>
<dbReference type="GO" id="GO:0006351">
    <property type="term" value="P:DNA-templated transcription"/>
    <property type="evidence" value="ECO:0007669"/>
    <property type="project" value="InterPro"/>
</dbReference>
<dbReference type="GO" id="GO:0003677">
    <property type="term" value="F:DNA binding"/>
    <property type="evidence" value="ECO:0007669"/>
    <property type="project" value="InterPro"/>
</dbReference>
<dbReference type="HOGENOM" id="CLU_021478_0_0_1"/>
<dbReference type="CDD" id="cd12148">
    <property type="entry name" value="fungal_TF_MHR"/>
    <property type="match status" value="1"/>
</dbReference>
<feature type="region of interest" description="Disordered" evidence="2">
    <location>
        <begin position="1"/>
        <end position="28"/>
    </location>
</feature>
<feature type="compositionally biased region" description="Polar residues" evidence="2">
    <location>
        <begin position="10"/>
        <end position="21"/>
    </location>
</feature>
<dbReference type="InterPro" id="IPR050987">
    <property type="entry name" value="AtrR-like"/>
</dbReference>
<dbReference type="GeneID" id="19280398"/>
<dbReference type="AlphaFoldDB" id="W3WGF8"/>
<dbReference type="InterPro" id="IPR007219">
    <property type="entry name" value="XnlR_reg_dom"/>
</dbReference>
<keyword evidence="5" id="KW-1185">Reference proteome</keyword>
<name>W3WGF8_PESFW</name>
<sequence length="660" mass="73535">MAPAPRLDDVSQSSTTDQPSNLEADYSPQHIRHGSSDYYFNLAQQLLVGSSPIYGQANSSGTQRVPRMAQDLQRLIQNRSGRKTGHLLSIIQVPRWLEILDTYEEEIGLLYPFLDVTELRNQLRDSSLQLADQENRQEVRLGTKLDEVLILVLAVMAVLEEPDVSTLGDEFVEQVVSGTWRRVHTGNVADHDITLSILISIYYFMTDRESLAWRNIGTVVRMLQELGYHSSSDLQHRFKSRSAKDKAKKVLWSAYTLDRRWSFGTGLPFAINDSDIDYDTDFLDESLSTAYLRAMVAYCRIGAEVRDSALGMPSPTHAKDSARDLLDFKINEWRRNLPSCLQFHQDMNFDPLTGTRGQYRLRLLLYLRANQMRIVVHRKSALRSGNEAIDTSSLNAMIEVAQDTIRVLAKLSQVSNIYHAQQKTFNHFLESALSALLLVTCRSNVLADRSCAAEVQLALDVIDHLSTTSSITRKLAEKLKCFATTSVEAEQRLRKSRSNTSSKGKSTNFGKIGHPAHRSETVEESVRGPPLATGNTDGTVTSGNGQGGLTQVMLPPSLNQENSATCQIGENPGDSYLGAAQHTFQDLGQAAGFDQMSNDTVPLLYPLESGSSEISPESIPTDVSLLDMVGGMDLQPNDRWDGLLSDLSDFWVDYDKMIAF</sequence>
<evidence type="ECO:0000313" key="5">
    <source>
        <dbReference type="Proteomes" id="UP000030651"/>
    </source>
</evidence>
<dbReference type="SMART" id="SM00906">
    <property type="entry name" value="Fungal_trans"/>
    <property type="match status" value="1"/>
</dbReference>
<dbReference type="KEGG" id="pfy:PFICI_15385"/>
<organism evidence="4 5">
    <name type="scientific">Pestalotiopsis fici (strain W106-1 / CGMCC3.15140)</name>
    <dbReference type="NCBI Taxonomy" id="1229662"/>
    <lineage>
        <taxon>Eukaryota</taxon>
        <taxon>Fungi</taxon>
        <taxon>Dikarya</taxon>
        <taxon>Ascomycota</taxon>
        <taxon>Pezizomycotina</taxon>
        <taxon>Sordariomycetes</taxon>
        <taxon>Xylariomycetidae</taxon>
        <taxon>Amphisphaeriales</taxon>
        <taxon>Sporocadaceae</taxon>
        <taxon>Pestalotiopsis</taxon>
    </lineage>
</organism>
<evidence type="ECO:0000256" key="2">
    <source>
        <dbReference type="SAM" id="MobiDB-lite"/>
    </source>
</evidence>
<proteinExistence type="predicted"/>
<evidence type="ECO:0000259" key="3">
    <source>
        <dbReference type="SMART" id="SM00906"/>
    </source>
</evidence>
<dbReference type="GO" id="GO:0008270">
    <property type="term" value="F:zinc ion binding"/>
    <property type="evidence" value="ECO:0007669"/>
    <property type="project" value="InterPro"/>
</dbReference>
<dbReference type="EMBL" id="KI912125">
    <property type="protein sequence ID" value="ETS72993.1"/>
    <property type="molecule type" value="Genomic_DNA"/>
</dbReference>
<dbReference type="PANTHER" id="PTHR46910:SF13">
    <property type="entry name" value="SPECIFIC TRANSCRIPTION FACTOR, PUTATIVE (AFU_ORTHOLOGUE AFUA_4G06190)-RELATED"/>
    <property type="match status" value="1"/>
</dbReference>
<feature type="region of interest" description="Disordered" evidence="2">
    <location>
        <begin position="492"/>
        <end position="536"/>
    </location>
</feature>
<feature type="compositionally biased region" description="Basic and acidic residues" evidence="2">
    <location>
        <begin position="517"/>
        <end position="526"/>
    </location>
</feature>
<keyword evidence="1" id="KW-0539">Nucleus</keyword>
<gene>
    <name evidence="4" type="ORF">PFICI_15385</name>
</gene>
<dbReference type="InParanoid" id="W3WGF8"/>
<evidence type="ECO:0000313" key="4">
    <source>
        <dbReference type="EMBL" id="ETS72993.1"/>
    </source>
</evidence>
<reference evidence="5" key="1">
    <citation type="journal article" date="2015" name="BMC Genomics">
        <title>Genomic and transcriptomic analysis of the endophytic fungus Pestalotiopsis fici reveals its lifestyle and high potential for synthesis of natural products.</title>
        <authorList>
            <person name="Wang X."/>
            <person name="Zhang X."/>
            <person name="Liu L."/>
            <person name="Xiang M."/>
            <person name="Wang W."/>
            <person name="Sun X."/>
            <person name="Che Y."/>
            <person name="Guo L."/>
            <person name="Liu G."/>
            <person name="Guo L."/>
            <person name="Wang C."/>
            <person name="Yin W.B."/>
            <person name="Stadler M."/>
            <person name="Zhang X."/>
            <person name="Liu X."/>
        </authorList>
    </citation>
    <scope>NUCLEOTIDE SEQUENCE [LARGE SCALE GENOMIC DNA]</scope>
    <source>
        <strain evidence="5">W106-1 / CGMCC3.15140</strain>
    </source>
</reference>
<accession>W3WGF8</accession>
<protein>
    <recommendedName>
        <fullName evidence="3">Xylanolytic transcriptional activator regulatory domain-containing protein</fullName>
    </recommendedName>
</protein>
<dbReference type="PANTHER" id="PTHR46910">
    <property type="entry name" value="TRANSCRIPTION FACTOR PDR1"/>
    <property type="match status" value="1"/>
</dbReference>
<feature type="compositionally biased region" description="Polar residues" evidence="2">
    <location>
        <begin position="498"/>
        <end position="509"/>
    </location>
</feature>
<dbReference type="RefSeq" id="XP_007842157.1">
    <property type="nucleotide sequence ID" value="XM_007843966.1"/>
</dbReference>
<evidence type="ECO:0000256" key="1">
    <source>
        <dbReference type="ARBA" id="ARBA00023242"/>
    </source>
</evidence>